<organism evidence="1 2">
    <name type="scientific">Fusarium oxysporum</name>
    <name type="common">Fusarium vascular wilt</name>
    <dbReference type="NCBI Taxonomy" id="5507"/>
    <lineage>
        <taxon>Eukaryota</taxon>
        <taxon>Fungi</taxon>
        <taxon>Dikarya</taxon>
        <taxon>Ascomycota</taxon>
        <taxon>Pezizomycotina</taxon>
        <taxon>Sordariomycetes</taxon>
        <taxon>Hypocreomycetidae</taxon>
        <taxon>Hypocreales</taxon>
        <taxon>Nectriaceae</taxon>
        <taxon>Fusarium</taxon>
        <taxon>Fusarium oxysporum species complex</taxon>
    </lineage>
</organism>
<dbReference type="EMBL" id="MRCX01000278">
    <property type="protein sequence ID" value="RKK66599.1"/>
    <property type="molecule type" value="Genomic_DNA"/>
</dbReference>
<protein>
    <submittedName>
        <fullName evidence="1">Uncharacterized protein</fullName>
    </submittedName>
</protein>
<evidence type="ECO:0000313" key="2">
    <source>
        <dbReference type="Proteomes" id="UP000285084"/>
    </source>
</evidence>
<name>A0A420MEU9_FUSOX</name>
<dbReference type="Proteomes" id="UP000285084">
    <property type="component" value="Unassembled WGS sequence"/>
</dbReference>
<gene>
    <name evidence="1" type="ORF">BFJ69_g15251</name>
</gene>
<comment type="caution">
    <text evidence="1">The sequence shown here is derived from an EMBL/GenBank/DDBJ whole genome shotgun (WGS) entry which is preliminary data.</text>
</comment>
<evidence type="ECO:0000313" key="1">
    <source>
        <dbReference type="EMBL" id="RKK66599.1"/>
    </source>
</evidence>
<proteinExistence type="predicted"/>
<reference evidence="1 2" key="1">
    <citation type="journal article" date="2018" name="Sci. Rep.">
        <title>Characterisation of pathogen-specific regions and novel effector candidates in Fusarium oxysporum f. sp. cepae.</title>
        <authorList>
            <person name="Armitage A.D."/>
            <person name="Taylor A."/>
            <person name="Sobczyk M.K."/>
            <person name="Baxter L."/>
            <person name="Greenfield B.P."/>
            <person name="Bates H.J."/>
            <person name="Wilson F."/>
            <person name="Jackson A.C."/>
            <person name="Ott S."/>
            <person name="Harrison R.J."/>
            <person name="Clarkson J.P."/>
        </authorList>
    </citation>
    <scope>NUCLEOTIDE SEQUENCE [LARGE SCALE GENOMIC DNA]</scope>
    <source>
        <strain evidence="1 2">Fo_A13</strain>
    </source>
</reference>
<sequence length="90" mass="9850">MAQVVGVDDTPDLSELPALRPRAAPAHLNIPTNNRGAFLAPYSEFPDLSKLRIRHILSKTPNISLCAPFKIPGLQETLPLAGLEYLSLNY</sequence>
<accession>A0A420MEU9</accession>
<dbReference type="AlphaFoldDB" id="A0A420MEU9"/>